<keyword evidence="2" id="KW-1133">Transmembrane helix</keyword>
<keyword evidence="2" id="KW-0812">Transmembrane</keyword>
<keyword evidence="3" id="KW-0132">Cell division</keyword>
<proteinExistence type="predicted"/>
<dbReference type="GO" id="GO:0051301">
    <property type="term" value="P:cell division"/>
    <property type="evidence" value="ECO:0007669"/>
    <property type="project" value="UniProtKB-KW"/>
</dbReference>
<comment type="caution">
    <text evidence="3">The sequence shown here is derived from an EMBL/GenBank/DDBJ whole genome shotgun (WGS) entry which is preliminary data.</text>
</comment>
<feature type="region of interest" description="Disordered" evidence="1">
    <location>
        <begin position="41"/>
        <end position="150"/>
    </location>
</feature>
<evidence type="ECO:0000313" key="4">
    <source>
        <dbReference type="Proteomes" id="UP000020825"/>
    </source>
</evidence>
<feature type="compositionally biased region" description="Basic residues" evidence="1">
    <location>
        <begin position="114"/>
        <end position="141"/>
    </location>
</feature>
<feature type="compositionally biased region" description="Pro residues" evidence="1">
    <location>
        <begin position="104"/>
        <end position="113"/>
    </location>
</feature>
<accession>X8CK98</accession>
<feature type="compositionally biased region" description="Polar residues" evidence="1">
    <location>
        <begin position="50"/>
        <end position="63"/>
    </location>
</feature>
<organism evidence="3 4">
    <name type="scientific">Mycobacterium intracellulare 1956</name>
    <dbReference type="NCBI Taxonomy" id="1299331"/>
    <lineage>
        <taxon>Bacteria</taxon>
        <taxon>Bacillati</taxon>
        <taxon>Actinomycetota</taxon>
        <taxon>Actinomycetes</taxon>
        <taxon>Mycobacteriales</taxon>
        <taxon>Mycobacteriaceae</taxon>
        <taxon>Mycobacterium</taxon>
        <taxon>Mycobacterium avium complex (MAC)</taxon>
    </lineage>
</organism>
<protein>
    <submittedName>
        <fullName evidence="3">Putative cell division protein ftsY</fullName>
    </submittedName>
</protein>
<keyword evidence="3" id="KW-0131">Cell cycle</keyword>
<dbReference type="PATRIC" id="fig|1299331.3.peg.3754"/>
<keyword evidence="2" id="KW-0472">Membrane</keyword>
<reference evidence="3 4" key="1">
    <citation type="submission" date="2013-12" db="EMBL/GenBank/DDBJ databases">
        <authorList>
            <person name="Zelazny A."/>
            <person name="Olivier K."/>
            <person name="Holland S."/>
            <person name="Lenaerts A."/>
            <person name="Ordway D."/>
            <person name="DeGroote M.A."/>
            <person name="Parker T."/>
            <person name="Sizemore C."/>
            <person name="Tallon L.J."/>
            <person name="Sadzewicz L.K."/>
            <person name="Sengamalay N."/>
            <person name="Fraser C.M."/>
            <person name="Hine E."/>
            <person name="Shefchek K.A."/>
            <person name="Das S.P."/>
            <person name="Tettelin H."/>
        </authorList>
    </citation>
    <scope>NUCLEOTIDE SEQUENCE [LARGE SCALE GENOMIC DNA]</scope>
    <source>
        <strain evidence="3 4">1956</strain>
    </source>
</reference>
<gene>
    <name evidence="3" type="ORF">I550_3845</name>
</gene>
<feature type="compositionally biased region" description="Basic and acidic residues" evidence="1">
    <location>
        <begin position="83"/>
        <end position="94"/>
    </location>
</feature>
<dbReference type="AlphaFoldDB" id="X8CK98"/>
<sequence length="164" mass="17967">MSQGLWIALAVLIALVVLVALVLGLLRYRRRRISFSTRAEPGAIDRSGGYTASSGITFSQTPTVAPPERLDTTGLPGVGDDATIPRDAPRRTISDVDLPEPETVAPPPIPPRHPNPKPRRPRPRRPKRRPPPRSRRSRRPRAAWNGCAAGWPVRKARSAAACWA</sequence>
<evidence type="ECO:0000256" key="2">
    <source>
        <dbReference type="SAM" id="Phobius"/>
    </source>
</evidence>
<feature type="transmembrane region" description="Helical" evidence="2">
    <location>
        <begin position="6"/>
        <end position="26"/>
    </location>
</feature>
<evidence type="ECO:0000256" key="1">
    <source>
        <dbReference type="SAM" id="MobiDB-lite"/>
    </source>
</evidence>
<name>X8CK98_MYCIT</name>
<dbReference type="Proteomes" id="UP000020825">
    <property type="component" value="Unassembled WGS sequence"/>
</dbReference>
<dbReference type="EMBL" id="JAOG01000002">
    <property type="protein sequence ID" value="EUA55690.1"/>
    <property type="molecule type" value="Genomic_DNA"/>
</dbReference>
<evidence type="ECO:0000313" key="3">
    <source>
        <dbReference type="EMBL" id="EUA55690.1"/>
    </source>
</evidence>